<dbReference type="PROSITE" id="PS50800">
    <property type="entry name" value="SAP"/>
    <property type="match status" value="1"/>
</dbReference>
<sequence length="312" mass="33495">MAAKLDLKKLRVPELREELASRGMDTTGTKSVLMERLERSLDADAAQKAAATSGMAPALVVDDTNEPLADVLAAGGPGMPAGQQQRKRLLMRAKKAPAAGKAGGVKAGEGEREKENGADGDADNGKSQAASLAGAADGPSGSSFGSKAKHQAIVFNGASAVDVKLVPNVKAPVVETVEESSEAEKRKERAKRFGIFDSSLEADKKKARAARFGIPTQELEEEKKKERAKRFGIPTPELEEEKKKVRAKRFGIVTKEDEEEKKRSRAKRFGIVTAEGEREKKKARAARFGLSAPTTGLSETEKLKKRAQRFAS</sequence>
<dbReference type="SMART" id="SM00513">
    <property type="entry name" value="SAP"/>
    <property type="match status" value="1"/>
</dbReference>
<evidence type="ECO:0000313" key="6">
    <source>
        <dbReference type="Proteomes" id="UP000708148"/>
    </source>
</evidence>
<comment type="caution">
    <text evidence="5">The sequence shown here is derived from an EMBL/GenBank/DDBJ whole genome shotgun (WGS) entry which is preliminary data.</text>
</comment>
<organism evidence="5 6">
    <name type="scientific">Ostreobium quekettii</name>
    <dbReference type="NCBI Taxonomy" id="121088"/>
    <lineage>
        <taxon>Eukaryota</taxon>
        <taxon>Viridiplantae</taxon>
        <taxon>Chlorophyta</taxon>
        <taxon>core chlorophytes</taxon>
        <taxon>Ulvophyceae</taxon>
        <taxon>TCBD clade</taxon>
        <taxon>Bryopsidales</taxon>
        <taxon>Ostreobineae</taxon>
        <taxon>Ostreobiaceae</taxon>
        <taxon>Ostreobium</taxon>
    </lineage>
</organism>
<evidence type="ECO:0000259" key="4">
    <source>
        <dbReference type="PROSITE" id="PS50800"/>
    </source>
</evidence>
<protein>
    <recommendedName>
        <fullName evidence="4">SAP domain-containing protein</fullName>
    </recommendedName>
</protein>
<dbReference type="Gene3D" id="1.10.720.30">
    <property type="entry name" value="SAP domain"/>
    <property type="match status" value="1"/>
</dbReference>
<dbReference type="OrthoDB" id="5837849at2759"/>
<feature type="region of interest" description="Disordered" evidence="3">
    <location>
        <begin position="71"/>
        <end position="146"/>
    </location>
</feature>
<feature type="domain" description="SAP" evidence="4">
    <location>
        <begin position="7"/>
        <end position="41"/>
    </location>
</feature>
<dbReference type="GO" id="GO:0005634">
    <property type="term" value="C:nucleus"/>
    <property type="evidence" value="ECO:0007669"/>
    <property type="project" value="TreeGrafter"/>
</dbReference>
<dbReference type="GO" id="GO:0016973">
    <property type="term" value="P:poly(A)+ mRNA export from nucleus"/>
    <property type="evidence" value="ECO:0007669"/>
    <property type="project" value="TreeGrafter"/>
</dbReference>
<dbReference type="EMBL" id="CAJHUC010003041">
    <property type="protein sequence ID" value="CAD7705168.1"/>
    <property type="molecule type" value="Genomic_DNA"/>
</dbReference>
<dbReference type="Pfam" id="PF18592">
    <property type="entry name" value="Tho1_MOS11_C"/>
    <property type="match status" value="3"/>
</dbReference>
<dbReference type="PANTHER" id="PTHR46551">
    <property type="entry name" value="SAP DOMAIN-CONTAINING RIBONUCLEOPROTEIN"/>
    <property type="match status" value="1"/>
</dbReference>
<dbReference type="InterPro" id="IPR052240">
    <property type="entry name" value="SAP_domain_ribonucleoprotein"/>
</dbReference>
<keyword evidence="6" id="KW-1185">Reference proteome</keyword>
<keyword evidence="1" id="KW-0597">Phosphoprotein</keyword>
<evidence type="ECO:0000313" key="5">
    <source>
        <dbReference type="EMBL" id="CAD7705168.1"/>
    </source>
</evidence>
<dbReference type="PANTHER" id="PTHR46551:SF1">
    <property type="entry name" value="SAP DOMAIN-CONTAINING RIBONUCLEOPROTEIN"/>
    <property type="match status" value="1"/>
</dbReference>
<feature type="region of interest" description="Disordered" evidence="3">
    <location>
        <begin position="280"/>
        <end position="312"/>
    </location>
</feature>
<evidence type="ECO:0000256" key="2">
    <source>
        <dbReference type="ARBA" id="ARBA00046328"/>
    </source>
</evidence>
<dbReference type="AlphaFoldDB" id="A0A8S1JFH2"/>
<feature type="compositionally biased region" description="Basic residues" evidence="3">
    <location>
        <begin position="85"/>
        <end position="95"/>
    </location>
</feature>
<gene>
    <name evidence="5" type="ORF">OSTQU699_LOCUS10523</name>
</gene>
<reference evidence="5" key="1">
    <citation type="submission" date="2020-12" db="EMBL/GenBank/DDBJ databases">
        <authorList>
            <person name="Iha C."/>
        </authorList>
    </citation>
    <scope>NUCLEOTIDE SEQUENCE</scope>
</reference>
<accession>A0A8S1JFH2</accession>
<evidence type="ECO:0000256" key="3">
    <source>
        <dbReference type="SAM" id="MobiDB-lite"/>
    </source>
</evidence>
<evidence type="ECO:0000256" key="1">
    <source>
        <dbReference type="ARBA" id="ARBA00022553"/>
    </source>
</evidence>
<feature type="compositionally biased region" description="Basic and acidic residues" evidence="3">
    <location>
        <begin position="108"/>
        <end position="117"/>
    </location>
</feature>
<feature type="compositionally biased region" description="Basic residues" evidence="3">
    <location>
        <begin position="303"/>
        <end position="312"/>
    </location>
</feature>
<name>A0A8S1JFH2_9CHLO</name>
<dbReference type="InterPro" id="IPR036361">
    <property type="entry name" value="SAP_dom_sf"/>
</dbReference>
<dbReference type="SUPFAM" id="SSF68906">
    <property type="entry name" value="SAP domain"/>
    <property type="match status" value="1"/>
</dbReference>
<dbReference type="InterPro" id="IPR003034">
    <property type="entry name" value="SAP_dom"/>
</dbReference>
<proteinExistence type="inferred from homology"/>
<dbReference type="Proteomes" id="UP000708148">
    <property type="component" value="Unassembled WGS sequence"/>
</dbReference>
<comment type="similarity">
    <text evidence="2">Belongs to the SAP domain-containing ribonucleoprotein family.</text>
</comment>
<dbReference type="InterPro" id="IPR040746">
    <property type="entry name" value="THO1_MOS11_C"/>
</dbReference>
<dbReference type="Pfam" id="PF02037">
    <property type="entry name" value="SAP"/>
    <property type="match status" value="1"/>
</dbReference>